<evidence type="ECO:0000256" key="6">
    <source>
        <dbReference type="SAM" id="Phobius"/>
    </source>
</evidence>
<comment type="caution">
    <text evidence="8">The sequence shown here is derived from an EMBL/GenBank/DDBJ whole genome shotgun (WGS) entry which is preliminary data.</text>
</comment>
<keyword evidence="2" id="KW-0813">Transport</keyword>
<evidence type="ECO:0000313" key="9">
    <source>
        <dbReference type="Proteomes" id="UP000229681"/>
    </source>
</evidence>
<gene>
    <name evidence="8" type="ORF">CUN49_18485</name>
</gene>
<evidence type="ECO:0000256" key="3">
    <source>
        <dbReference type="ARBA" id="ARBA00022692"/>
    </source>
</evidence>
<feature type="transmembrane region" description="Helical" evidence="6">
    <location>
        <begin position="51"/>
        <end position="68"/>
    </location>
</feature>
<dbReference type="InterPro" id="IPR004680">
    <property type="entry name" value="Cit_transptr-like_dom"/>
</dbReference>
<accession>A0A2M8P7E4</accession>
<evidence type="ECO:0000259" key="7">
    <source>
        <dbReference type="Pfam" id="PF03600"/>
    </source>
</evidence>
<name>A0A2M8P7E4_9CHLR</name>
<keyword evidence="5 6" id="KW-0472">Membrane</keyword>
<dbReference type="AlphaFoldDB" id="A0A2M8P7E4"/>
<proteinExistence type="predicted"/>
<evidence type="ECO:0000256" key="5">
    <source>
        <dbReference type="ARBA" id="ARBA00023136"/>
    </source>
</evidence>
<dbReference type="Pfam" id="PF03600">
    <property type="entry name" value="CitMHS"/>
    <property type="match status" value="1"/>
</dbReference>
<dbReference type="Proteomes" id="UP000229681">
    <property type="component" value="Unassembled WGS sequence"/>
</dbReference>
<keyword evidence="3 6" id="KW-0812">Transmembrane</keyword>
<keyword evidence="4 6" id="KW-1133">Transmembrane helix</keyword>
<reference evidence="8 9" key="1">
    <citation type="submission" date="2017-11" db="EMBL/GenBank/DDBJ databases">
        <title>Evolution of Phototrophy in the Chloroflexi Phylum Driven by Horizontal Gene Transfer.</title>
        <authorList>
            <person name="Ward L.M."/>
            <person name="Hemp J."/>
            <person name="Shih P.M."/>
            <person name="Mcglynn S.E."/>
            <person name="Fischer W."/>
        </authorList>
    </citation>
    <scope>NUCLEOTIDE SEQUENCE [LARGE SCALE GENOMIC DNA]</scope>
    <source>
        <strain evidence="8">JP3_13</strain>
    </source>
</reference>
<dbReference type="GO" id="GO:0016020">
    <property type="term" value="C:membrane"/>
    <property type="evidence" value="ECO:0007669"/>
    <property type="project" value="UniProtKB-SubCell"/>
</dbReference>
<feature type="transmembrane region" description="Helical" evidence="6">
    <location>
        <begin position="28"/>
        <end position="45"/>
    </location>
</feature>
<feature type="domain" description="Citrate transporter-like" evidence="7">
    <location>
        <begin position="27"/>
        <end position="104"/>
    </location>
</feature>
<feature type="non-terminal residue" evidence="8">
    <location>
        <position position="105"/>
    </location>
</feature>
<evidence type="ECO:0000256" key="2">
    <source>
        <dbReference type="ARBA" id="ARBA00022448"/>
    </source>
</evidence>
<evidence type="ECO:0000256" key="4">
    <source>
        <dbReference type="ARBA" id="ARBA00022989"/>
    </source>
</evidence>
<comment type="subcellular location">
    <subcellularLocation>
        <location evidence="1">Membrane</location>
        <topology evidence="1">Multi-pass membrane protein</topology>
    </subcellularLocation>
</comment>
<evidence type="ECO:0000256" key="1">
    <source>
        <dbReference type="ARBA" id="ARBA00004141"/>
    </source>
</evidence>
<dbReference type="EMBL" id="PGTM01000920">
    <property type="protein sequence ID" value="PJF33477.1"/>
    <property type="molecule type" value="Genomic_DNA"/>
</dbReference>
<feature type="transmembrane region" description="Helical" evidence="6">
    <location>
        <begin position="80"/>
        <end position="102"/>
    </location>
</feature>
<evidence type="ECO:0000313" key="8">
    <source>
        <dbReference type="EMBL" id="PJF33477.1"/>
    </source>
</evidence>
<organism evidence="8 9">
    <name type="scientific">Candidatus Thermofonsia Clade 1 bacterium</name>
    <dbReference type="NCBI Taxonomy" id="2364210"/>
    <lineage>
        <taxon>Bacteria</taxon>
        <taxon>Bacillati</taxon>
        <taxon>Chloroflexota</taxon>
        <taxon>Candidatus Thermofontia</taxon>
        <taxon>Candidatus Thermofonsia Clade 1</taxon>
    </lineage>
</organism>
<sequence>MAPRLLPSRDSLWQPATLPQPVTLTPKAAFLSVLILIVSIGSAILGVPTYLAMLGGALVTLLIGLVTAEEAYRLVEWRTIFLVAGMYAVGVALTQTGIAAALGQV</sequence>
<dbReference type="GO" id="GO:0055085">
    <property type="term" value="P:transmembrane transport"/>
    <property type="evidence" value="ECO:0007669"/>
    <property type="project" value="InterPro"/>
</dbReference>
<protein>
    <recommendedName>
        <fullName evidence="7">Citrate transporter-like domain-containing protein</fullName>
    </recommendedName>
</protein>